<dbReference type="EMBL" id="JBHUIO010000008">
    <property type="protein sequence ID" value="MFD2171017.1"/>
    <property type="molecule type" value="Genomic_DNA"/>
</dbReference>
<evidence type="ECO:0000313" key="3">
    <source>
        <dbReference type="Proteomes" id="UP001597343"/>
    </source>
</evidence>
<reference evidence="3" key="1">
    <citation type="journal article" date="2019" name="Int. J. Syst. Evol. Microbiol.">
        <title>The Global Catalogue of Microorganisms (GCM) 10K type strain sequencing project: providing services to taxonomists for standard genome sequencing and annotation.</title>
        <authorList>
            <consortium name="The Broad Institute Genomics Platform"/>
            <consortium name="The Broad Institute Genome Sequencing Center for Infectious Disease"/>
            <person name="Wu L."/>
            <person name="Ma J."/>
        </authorList>
    </citation>
    <scope>NUCLEOTIDE SEQUENCE [LARGE SCALE GENOMIC DNA]</scope>
    <source>
        <strain evidence="3">CGMCC 1.13574</strain>
    </source>
</reference>
<dbReference type="Proteomes" id="UP001597343">
    <property type="component" value="Unassembled WGS sequence"/>
</dbReference>
<keyword evidence="1" id="KW-0732">Signal</keyword>
<feature type="chain" id="PRO_5045890649" evidence="1">
    <location>
        <begin position="28"/>
        <end position="86"/>
    </location>
</feature>
<name>A0ABW4ZYD3_9BACL</name>
<sequence length="86" mass="9323">MKKASFALLAAVAVFAGVAAYAVPAQATTHSVIKPDLDEGMVKVELYFSSYPPSNYSNDGGFHGWLVGVQLLPNGEYIGTYYGYYY</sequence>
<accession>A0ABW4ZYD3</accession>
<proteinExistence type="predicted"/>
<evidence type="ECO:0000256" key="1">
    <source>
        <dbReference type="SAM" id="SignalP"/>
    </source>
</evidence>
<protein>
    <submittedName>
        <fullName evidence="2">Uncharacterized protein</fullName>
    </submittedName>
</protein>
<evidence type="ECO:0000313" key="2">
    <source>
        <dbReference type="EMBL" id="MFD2171017.1"/>
    </source>
</evidence>
<feature type="signal peptide" evidence="1">
    <location>
        <begin position="1"/>
        <end position="27"/>
    </location>
</feature>
<dbReference type="RefSeq" id="WP_386047478.1">
    <property type="nucleotide sequence ID" value="NZ_JBHUIO010000008.1"/>
</dbReference>
<organism evidence="2 3">
    <name type="scientific">Tumebacillus lipolyticus</name>
    <dbReference type="NCBI Taxonomy" id="1280370"/>
    <lineage>
        <taxon>Bacteria</taxon>
        <taxon>Bacillati</taxon>
        <taxon>Bacillota</taxon>
        <taxon>Bacilli</taxon>
        <taxon>Bacillales</taxon>
        <taxon>Alicyclobacillaceae</taxon>
        <taxon>Tumebacillus</taxon>
    </lineage>
</organism>
<gene>
    <name evidence="2" type="ORF">ACFSOY_13575</name>
</gene>
<keyword evidence="3" id="KW-1185">Reference proteome</keyword>
<comment type="caution">
    <text evidence="2">The sequence shown here is derived from an EMBL/GenBank/DDBJ whole genome shotgun (WGS) entry which is preliminary data.</text>
</comment>